<evidence type="ECO:0000313" key="1">
    <source>
        <dbReference type="EMBL" id="OGY98801.1"/>
    </source>
</evidence>
<protein>
    <submittedName>
        <fullName evidence="1">Uncharacterized protein</fullName>
    </submittedName>
</protein>
<accession>A0A1G2CC93</accession>
<dbReference type="Proteomes" id="UP000179059">
    <property type="component" value="Unassembled WGS sequence"/>
</dbReference>
<gene>
    <name evidence="1" type="ORF">A2855_00770</name>
</gene>
<proteinExistence type="predicted"/>
<reference evidence="1 2" key="1">
    <citation type="journal article" date="2016" name="Nat. Commun.">
        <title>Thousands of microbial genomes shed light on interconnected biogeochemical processes in an aquifer system.</title>
        <authorList>
            <person name="Anantharaman K."/>
            <person name="Brown C.T."/>
            <person name="Hug L.A."/>
            <person name="Sharon I."/>
            <person name="Castelle C.J."/>
            <person name="Probst A.J."/>
            <person name="Thomas B.C."/>
            <person name="Singh A."/>
            <person name="Wilkins M.J."/>
            <person name="Karaoz U."/>
            <person name="Brodie E.L."/>
            <person name="Williams K.H."/>
            <person name="Hubbard S.S."/>
            <person name="Banfield J.F."/>
        </authorList>
    </citation>
    <scope>NUCLEOTIDE SEQUENCE [LARGE SCALE GENOMIC DNA]</scope>
</reference>
<dbReference type="STRING" id="1798647.A2855_00770"/>
<comment type="caution">
    <text evidence="1">The sequence shown here is derived from an EMBL/GenBank/DDBJ whole genome shotgun (WGS) entry which is preliminary data.</text>
</comment>
<dbReference type="EMBL" id="MHKX01000002">
    <property type="protein sequence ID" value="OGY98801.1"/>
    <property type="molecule type" value="Genomic_DNA"/>
</dbReference>
<dbReference type="AlphaFoldDB" id="A0A1G2CC93"/>
<evidence type="ECO:0000313" key="2">
    <source>
        <dbReference type="Proteomes" id="UP000179059"/>
    </source>
</evidence>
<organism evidence="1 2">
    <name type="scientific">Candidatus Liptonbacteria bacterium RIFCSPHIGHO2_01_FULL_57_28</name>
    <dbReference type="NCBI Taxonomy" id="1798647"/>
    <lineage>
        <taxon>Bacteria</taxon>
        <taxon>Candidatus Liptoniibacteriota</taxon>
    </lineage>
</organism>
<name>A0A1G2CC93_9BACT</name>
<sequence length="150" mass="17345">MKGIKFEQFKRKDGLDEARVVRTGEEEAPLRRAVGENVDKIFSDEKEKTEFLEHEVAEKRQKKLGREEEWRTLKAEMEAGLRGIWTTMRGSPDMADAISTLIWAQPRFRGRDITLDVRQDHKGFRVVIPSKSLGDMNFDFGFVDLDETIG</sequence>